<dbReference type="InterPro" id="IPR027417">
    <property type="entry name" value="P-loop_NTPase"/>
</dbReference>
<sequence length="509" mass="56051">MLARVNSVAHIGLTSVSVEVEVDVAVKGFPSFNIVGLPNKAVEEAKERVKTAIVNTGCSFPDKKITINLAPADLNKEGSCYDLPIALGILLASGEIALNNNLKKSLVYGELSLDGTVRHTKGVLLVAIFAKTNGFKNVFVPKDSSQEAAVVDDIHVFPVNNLAGLIAHVTNNQKIKQQKKVKIENFMRASVSEFDFSEILGQEQAKRALTIAAAGSHNILMSGPPGSGKTMLARALPSILPPLTSREALEVTRIYSATGLLNPGDAILPSRPFRFPHHSTSLVGLIGGGSKPMPGEISLAHLGVMFLDEMAEFPRSVMESMRQPMEDGKVVISRAAGRIEYPANFMLVAAVNPCACGFLNHPKRQCQCSLHQIERYKRRISGPILDRIDLHINVPFVEAEKLEGTINSETSNVIRKKVITARQIQTARFADFPEIHTNSQMKNKHVKLFCPLNEEEKKLMKLAVEKHYLSTRSYFRIIKVARTIADLQNENNILLEHLAEALQYRLRVF</sequence>
<dbReference type="PANTHER" id="PTHR32039">
    <property type="entry name" value="MAGNESIUM-CHELATASE SUBUNIT CHLI"/>
    <property type="match status" value="1"/>
</dbReference>
<dbReference type="SMART" id="SM00382">
    <property type="entry name" value="AAA"/>
    <property type="match status" value="1"/>
</dbReference>
<accession>A0A1F6B5B8</accession>
<proteinExistence type="inferred from homology"/>
<keyword evidence="3" id="KW-0067">ATP-binding</keyword>
<dbReference type="InterPro" id="IPR045006">
    <property type="entry name" value="CHLI-like"/>
</dbReference>
<dbReference type="InterPro" id="IPR020568">
    <property type="entry name" value="Ribosomal_Su5_D2-typ_SF"/>
</dbReference>
<dbReference type="InterPro" id="IPR003593">
    <property type="entry name" value="AAA+_ATPase"/>
</dbReference>
<dbReference type="Pfam" id="PF13541">
    <property type="entry name" value="ChlI"/>
    <property type="match status" value="1"/>
</dbReference>
<feature type="domain" description="AAA+ ATPase" evidence="4">
    <location>
        <begin position="215"/>
        <end position="398"/>
    </location>
</feature>
<gene>
    <name evidence="5" type="ORF">A3I51_01620</name>
</gene>
<dbReference type="EMBL" id="MFKA01000028">
    <property type="protein sequence ID" value="OGG32105.1"/>
    <property type="molecule type" value="Genomic_DNA"/>
</dbReference>
<dbReference type="CDD" id="cd00009">
    <property type="entry name" value="AAA"/>
    <property type="match status" value="1"/>
</dbReference>
<dbReference type="InterPro" id="IPR025158">
    <property type="entry name" value="Mg_chelat-rel_C"/>
</dbReference>
<dbReference type="NCBIfam" id="TIGR00368">
    <property type="entry name" value="YifB family Mg chelatase-like AAA ATPase"/>
    <property type="match status" value="1"/>
</dbReference>
<dbReference type="GO" id="GO:0005524">
    <property type="term" value="F:ATP binding"/>
    <property type="evidence" value="ECO:0007669"/>
    <property type="project" value="UniProtKB-KW"/>
</dbReference>
<dbReference type="Pfam" id="PF01078">
    <property type="entry name" value="Mg_chelatase"/>
    <property type="match status" value="1"/>
</dbReference>
<dbReference type="InterPro" id="IPR004482">
    <property type="entry name" value="Mg_chelat-rel"/>
</dbReference>
<dbReference type="AlphaFoldDB" id="A0A1F6B5B8"/>
<comment type="caution">
    <text evidence="5">The sequence shown here is derived from an EMBL/GenBank/DDBJ whole genome shotgun (WGS) entry which is preliminary data.</text>
</comment>
<keyword evidence="2" id="KW-0547">Nucleotide-binding</keyword>
<evidence type="ECO:0000256" key="2">
    <source>
        <dbReference type="ARBA" id="ARBA00022741"/>
    </source>
</evidence>
<reference evidence="5 6" key="1">
    <citation type="journal article" date="2016" name="Nat. Commun.">
        <title>Thousands of microbial genomes shed light on interconnected biogeochemical processes in an aquifer system.</title>
        <authorList>
            <person name="Anantharaman K."/>
            <person name="Brown C.T."/>
            <person name="Hug L.A."/>
            <person name="Sharon I."/>
            <person name="Castelle C.J."/>
            <person name="Probst A.J."/>
            <person name="Thomas B.C."/>
            <person name="Singh A."/>
            <person name="Wilkins M.J."/>
            <person name="Karaoz U."/>
            <person name="Brodie E.L."/>
            <person name="Williams K.H."/>
            <person name="Hubbard S.S."/>
            <person name="Banfield J.F."/>
        </authorList>
    </citation>
    <scope>NUCLEOTIDE SEQUENCE [LARGE SCALE GENOMIC DNA]</scope>
</reference>
<evidence type="ECO:0000313" key="6">
    <source>
        <dbReference type="Proteomes" id="UP000179209"/>
    </source>
</evidence>
<evidence type="ECO:0000259" key="4">
    <source>
        <dbReference type="SMART" id="SM00382"/>
    </source>
</evidence>
<evidence type="ECO:0000313" key="5">
    <source>
        <dbReference type="EMBL" id="OGG32105.1"/>
    </source>
</evidence>
<dbReference type="SUPFAM" id="SSF52540">
    <property type="entry name" value="P-loop containing nucleoside triphosphate hydrolases"/>
    <property type="match status" value="1"/>
</dbReference>
<evidence type="ECO:0000256" key="1">
    <source>
        <dbReference type="ARBA" id="ARBA00006354"/>
    </source>
</evidence>
<dbReference type="PRINTS" id="PR01657">
    <property type="entry name" value="MCMFAMILY"/>
</dbReference>
<dbReference type="InterPro" id="IPR014721">
    <property type="entry name" value="Ribsml_uS5_D2-typ_fold_subgr"/>
</dbReference>
<dbReference type="InterPro" id="IPR000523">
    <property type="entry name" value="Mg_chelatse_chII-like_cat_dom"/>
</dbReference>
<name>A0A1F6B5B8_9BACT</name>
<dbReference type="PANTHER" id="PTHR32039:SF7">
    <property type="entry name" value="COMPETENCE PROTEIN COMM"/>
    <property type="match status" value="1"/>
</dbReference>
<dbReference type="InterPro" id="IPR001208">
    <property type="entry name" value="MCM_dom"/>
</dbReference>
<dbReference type="SUPFAM" id="SSF54211">
    <property type="entry name" value="Ribosomal protein S5 domain 2-like"/>
    <property type="match status" value="1"/>
</dbReference>
<dbReference type="Gene3D" id="3.40.50.300">
    <property type="entry name" value="P-loop containing nucleotide triphosphate hydrolases"/>
    <property type="match status" value="1"/>
</dbReference>
<dbReference type="Proteomes" id="UP000179209">
    <property type="component" value="Unassembled WGS sequence"/>
</dbReference>
<protein>
    <submittedName>
        <fullName evidence="5">Magnesium chelatase</fullName>
    </submittedName>
</protein>
<dbReference type="Gene3D" id="3.30.230.10">
    <property type="match status" value="1"/>
</dbReference>
<dbReference type="Pfam" id="PF13335">
    <property type="entry name" value="Mg_chelatase_C"/>
    <property type="match status" value="1"/>
</dbReference>
<evidence type="ECO:0000256" key="3">
    <source>
        <dbReference type="ARBA" id="ARBA00022840"/>
    </source>
</evidence>
<dbReference type="GO" id="GO:0003677">
    <property type="term" value="F:DNA binding"/>
    <property type="evidence" value="ECO:0007669"/>
    <property type="project" value="InterPro"/>
</dbReference>
<comment type="similarity">
    <text evidence="1">Belongs to the Mg-chelatase subunits D/I family. ComM subfamily.</text>
</comment>
<organism evidence="5 6">
    <name type="scientific">Candidatus Gottesmanbacteria bacterium RIFCSPLOWO2_02_FULL_38_8</name>
    <dbReference type="NCBI Taxonomy" id="1798397"/>
    <lineage>
        <taxon>Bacteria</taxon>
        <taxon>Candidatus Gottesmaniibacteriota</taxon>
    </lineage>
</organism>